<evidence type="ECO:0000313" key="1">
    <source>
        <dbReference type="EMBL" id="CAH2015225.1"/>
    </source>
</evidence>
<organism evidence="1 2">
    <name type="scientific">Acanthoscelides obtectus</name>
    <name type="common">Bean weevil</name>
    <name type="synonym">Bruchus obtectus</name>
    <dbReference type="NCBI Taxonomy" id="200917"/>
    <lineage>
        <taxon>Eukaryota</taxon>
        <taxon>Metazoa</taxon>
        <taxon>Ecdysozoa</taxon>
        <taxon>Arthropoda</taxon>
        <taxon>Hexapoda</taxon>
        <taxon>Insecta</taxon>
        <taxon>Pterygota</taxon>
        <taxon>Neoptera</taxon>
        <taxon>Endopterygota</taxon>
        <taxon>Coleoptera</taxon>
        <taxon>Polyphaga</taxon>
        <taxon>Cucujiformia</taxon>
        <taxon>Chrysomeloidea</taxon>
        <taxon>Chrysomelidae</taxon>
        <taxon>Bruchinae</taxon>
        <taxon>Bruchini</taxon>
        <taxon>Acanthoscelides</taxon>
    </lineage>
</organism>
<protein>
    <submittedName>
        <fullName evidence="1">Uncharacterized protein</fullName>
    </submittedName>
</protein>
<dbReference type="EMBL" id="CAKOFQ010008638">
    <property type="protein sequence ID" value="CAH2015225.1"/>
    <property type="molecule type" value="Genomic_DNA"/>
</dbReference>
<sequence>MANDIRDIKNSQAQLSNDVSHCMSLLQQHSASIVRHDELISNCEASIQQLQSAQASILSNISNVESRLTNALKHRQYDHNLTHFTELRFLVNLPRLQGRWTICPGSGSNTELNVSSNTEGESHSVLKDLLGEGVVVVIWSVFTDKYCGVRAIGTSWTIDNVLDALEVDGTDTVLKSHAEGLSPSGEHRPICHIRTTKLGVRKNVFNQW</sequence>
<reference evidence="1" key="1">
    <citation type="submission" date="2022-03" db="EMBL/GenBank/DDBJ databases">
        <authorList>
            <person name="Sayadi A."/>
        </authorList>
    </citation>
    <scope>NUCLEOTIDE SEQUENCE</scope>
</reference>
<accession>A0A9P0QA02</accession>
<name>A0A9P0QA02_ACAOB</name>
<dbReference type="AlphaFoldDB" id="A0A9P0QA02"/>
<evidence type="ECO:0000313" key="2">
    <source>
        <dbReference type="Proteomes" id="UP001152888"/>
    </source>
</evidence>
<proteinExistence type="predicted"/>
<comment type="caution">
    <text evidence="1">The sequence shown here is derived from an EMBL/GenBank/DDBJ whole genome shotgun (WGS) entry which is preliminary data.</text>
</comment>
<keyword evidence="2" id="KW-1185">Reference proteome</keyword>
<dbReference type="OrthoDB" id="6762925at2759"/>
<dbReference type="Proteomes" id="UP001152888">
    <property type="component" value="Unassembled WGS sequence"/>
</dbReference>
<gene>
    <name evidence="1" type="ORF">ACAOBT_LOCUS34616</name>
</gene>